<name>A0A380CI30_9STAP</name>
<feature type="region of interest" description="Disordered" evidence="1">
    <location>
        <begin position="55"/>
        <end position="77"/>
    </location>
</feature>
<keyword evidence="6" id="KW-1185">Reference proteome</keyword>
<keyword evidence="2" id="KW-0812">Transmembrane</keyword>
<reference evidence="4 5" key="1">
    <citation type="submission" date="2018-06" db="EMBL/GenBank/DDBJ databases">
        <authorList>
            <consortium name="Pathogen Informatics"/>
            <person name="Doyle S."/>
        </authorList>
    </citation>
    <scope>NUCLEOTIDE SEQUENCE [LARGE SCALE GENOMIC DNA]</scope>
    <source>
        <strain evidence="4 5">NCTC12413</strain>
    </source>
</reference>
<reference evidence="3 6" key="2">
    <citation type="submission" date="2019-07" db="EMBL/GenBank/DDBJ databases">
        <title>Whole genome shotgun sequence of Staphylococcus arlettae NBRC 109765.</title>
        <authorList>
            <person name="Hosoyama A."/>
            <person name="Uohara A."/>
            <person name="Ohji S."/>
            <person name="Ichikawa N."/>
        </authorList>
    </citation>
    <scope>NUCLEOTIDE SEQUENCE [LARGE SCALE GENOMIC DNA]</scope>
    <source>
        <strain evidence="3 6">NBRC 109765</strain>
    </source>
</reference>
<dbReference type="EMBL" id="UGZE01000001">
    <property type="protein sequence ID" value="SUJ20009.1"/>
    <property type="molecule type" value="Genomic_DNA"/>
</dbReference>
<keyword evidence="2" id="KW-1133">Transmembrane helix</keyword>
<dbReference type="OrthoDB" id="2404571at2"/>
<proteinExistence type="predicted"/>
<evidence type="ECO:0000313" key="5">
    <source>
        <dbReference type="Proteomes" id="UP000254956"/>
    </source>
</evidence>
<dbReference type="AlphaFoldDB" id="A0A380CI30"/>
<protein>
    <submittedName>
        <fullName evidence="4">Putative secreted protein</fullName>
    </submittedName>
</protein>
<dbReference type="Proteomes" id="UP000321598">
    <property type="component" value="Unassembled WGS sequence"/>
</dbReference>
<dbReference type="InterPro" id="IPR048170">
    <property type="entry name" value="SosA-like"/>
</dbReference>
<accession>A0A380CI30</accession>
<dbReference type="RefSeq" id="WP_002511062.1">
    <property type="nucleotide sequence ID" value="NZ_AP019698.1"/>
</dbReference>
<evidence type="ECO:0000313" key="4">
    <source>
        <dbReference type="EMBL" id="SUJ20009.1"/>
    </source>
</evidence>
<dbReference type="STRING" id="1212545.SARL_11951"/>
<dbReference type="NCBIfam" id="NF041581">
    <property type="entry name" value="SosA"/>
    <property type="match status" value="1"/>
</dbReference>
<evidence type="ECO:0000256" key="1">
    <source>
        <dbReference type="SAM" id="MobiDB-lite"/>
    </source>
</evidence>
<evidence type="ECO:0000313" key="3">
    <source>
        <dbReference type="EMBL" id="GEP99114.1"/>
    </source>
</evidence>
<keyword evidence="2" id="KW-0472">Membrane</keyword>
<dbReference type="GeneID" id="97287918"/>
<feature type="compositionally biased region" description="Polar residues" evidence="1">
    <location>
        <begin position="65"/>
        <end position="77"/>
    </location>
</feature>
<dbReference type="Proteomes" id="UP000254956">
    <property type="component" value="Unassembled WGS sequence"/>
</dbReference>
<feature type="transmembrane region" description="Helical" evidence="2">
    <location>
        <begin position="12"/>
        <end position="30"/>
    </location>
</feature>
<gene>
    <name evidence="4" type="ORF">NCTC12413_01575</name>
    <name evidence="3" type="ORF">SAR03_01520</name>
</gene>
<evidence type="ECO:0000256" key="2">
    <source>
        <dbReference type="SAM" id="Phobius"/>
    </source>
</evidence>
<feature type="compositionally biased region" description="Low complexity" evidence="1">
    <location>
        <begin position="55"/>
        <end position="64"/>
    </location>
</feature>
<evidence type="ECO:0000313" key="6">
    <source>
        <dbReference type="Proteomes" id="UP000321598"/>
    </source>
</evidence>
<organism evidence="4 5">
    <name type="scientific">Staphylococcus arlettae</name>
    <dbReference type="NCBI Taxonomy" id="29378"/>
    <lineage>
        <taxon>Bacteria</taxon>
        <taxon>Bacillati</taxon>
        <taxon>Bacillota</taxon>
        <taxon>Bacilli</taxon>
        <taxon>Bacillales</taxon>
        <taxon>Staphylococcaceae</taxon>
        <taxon>Staphylococcus</taxon>
    </lineage>
</organism>
<sequence length="77" mass="8967">MNSIYMSQIKTYLLILVTTMLLCTIFVLTADINNNREQTYEMTDHKITTEHKEQNNNQLQQDLNSEQASNQTMAVIK</sequence>
<dbReference type="EMBL" id="BKAV01000001">
    <property type="protein sequence ID" value="GEP99114.1"/>
    <property type="molecule type" value="Genomic_DNA"/>
</dbReference>